<dbReference type="Proteomes" id="UP000662931">
    <property type="component" value="Chromosome 4"/>
</dbReference>
<comment type="similarity">
    <text evidence="2">Belongs to the SNF5 family.</text>
</comment>
<dbReference type="PANTHER" id="PTHR10019">
    <property type="entry name" value="SNF5"/>
    <property type="match status" value="1"/>
</dbReference>
<evidence type="ECO:0000256" key="4">
    <source>
        <dbReference type="ARBA" id="ARBA00023163"/>
    </source>
</evidence>
<accession>A0A875S9C8</accession>
<evidence type="ECO:0008006" key="9">
    <source>
        <dbReference type="Google" id="ProtNLM"/>
    </source>
</evidence>
<feature type="region of interest" description="Disordered" evidence="6">
    <location>
        <begin position="351"/>
        <end position="373"/>
    </location>
</feature>
<dbReference type="GO" id="GO:0006338">
    <property type="term" value="P:chromatin remodeling"/>
    <property type="evidence" value="ECO:0007669"/>
    <property type="project" value="InterPro"/>
</dbReference>
<dbReference type="Pfam" id="PF04855">
    <property type="entry name" value="SNF5"/>
    <property type="match status" value="1"/>
</dbReference>
<evidence type="ECO:0000256" key="2">
    <source>
        <dbReference type="ARBA" id="ARBA00010239"/>
    </source>
</evidence>
<dbReference type="InterPro" id="IPR006939">
    <property type="entry name" value="SNF5"/>
</dbReference>
<protein>
    <recommendedName>
        <fullName evidence="9">Chromatin structure-remodeling complex subunit SFH1</fullName>
    </recommendedName>
</protein>
<feature type="compositionally biased region" description="Basic and acidic residues" evidence="6">
    <location>
        <begin position="358"/>
        <end position="373"/>
    </location>
</feature>
<gene>
    <name evidence="7" type="ORF">FOA43_004149</name>
</gene>
<dbReference type="AlphaFoldDB" id="A0A875S9C8"/>
<proteinExistence type="inferred from homology"/>
<dbReference type="KEGG" id="bnn:FOA43_004149"/>
<keyword evidence="3" id="KW-0805">Transcription regulation</keyword>
<evidence type="ECO:0000313" key="7">
    <source>
        <dbReference type="EMBL" id="QPG76755.1"/>
    </source>
</evidence>
<dbReference type="EMBL" id="CP064815">
    <property type="protein sequence ID" value="QPG76755.1"/>
    <property type="molecule type" value="Genomic_DNA"/>
</dbReference>
<evidence type="ECO:0000313" key="8">
    <source>
        <dbReference type="Proteomes" id="UP000662931"/>
    </source>
</evidence>
<feature type="region of interest" description="Disordered" evidence="6">
    <location>
        <begin position="25"/>
        <end position="45"/>
    </location>
</feature>
<sequence length="373" mass="43232">MPPAPPATDKPLMPQASTTGLAYRLKNSTNTLFPSSSTARGSKRSTNKINYAEDFEYDFEEDNPKEDEDYVDDRTGNFYGGYFNSQQVNLSKFQGKPAPTNRQKTVFTEFALLTNLSVAEQNVPLRIKVDTNGVSVRDLLIWNINEKLITPELFASVMCEDLDLPKSVENSLVSQIEDQLKGYRELMATPIPLLQQEKEFHVILDLSINLGEQFYSDRIEWNLLDSLVTPEMFAENVVEDMGLSREFVNAIAFSIYDELMKIRRDLIENPQQIPQYADSLPFYNHVYQPPDTDNFAMFRLQGLRYELKKQGEEFSPRLENLTEWEIERRETEKERNMRRRKRETLRKVVSGTFAGGDRAPKRRYDEIEGTWKS</sequence>
<keyword evidence="8" id="KW-1185">Reference proteome</keyword>
<comment type="subcellular location">
    <subcellularLocation>
        <location evidence="1">Nucleus</location>
    </subcellularLocation>
</comment>
<evidence type="ECO:0000256" key="1">
    <source>
        <dbReference type="ARBA" id="ARBA00004123"/>
    </source>
</evidence>
<evidence type="ECO:0000256" key="5">
    <source>
        <dbReference type="ARBA" id="ARBA00023242"/>
    </source>
</evidence>
<feature type="compositionally biased region" description="Polar residues" evidence="6">
    <location>
        <begin position="25"/>
        <end position="40"/>
    </location>
</feature>
<reference evidence="7" key="1">
    <citation type="submission" date="2020-10" db="EMBL/GenBank/DDBJ databases">
        <authorList>
            <person name="Roach M.J.R."/>
        </authorList>
    </citation>
    <scope>NUCLEOTIDE SEQUENCE</scope>
    <source>
        <strain evidence="7">CBS 1945</strain>
    </source>
</reference>
<evidence type="ECO:0000256" key="3">
    <source>
        <dbReference type="ARBA" id="ARBA00023015"/>
    </source>
</evidence>
<evidence type="ECO:0000256" key="6">
    <source>
        <dbReference type="SAM" id="MobiDB-lite"/>
    </source>
</evidence>
<dbReference type="GeneID" id="62197549"/>
<keyword evidence="4" id="KW-0804">Transcription</keyword>
<keyword evidence="5" id="KW-0539">Nucleus</keyword>
<dbReference type="OrthoDB" id="10258327at2759"/>
<organism evidence="7 8">
    <name type="scientific">Eeniella nana</name>
    <name type="common">Yeast</name>
    <name type="synonym">Brettanomyces nanus</name>
    <dbReference type="NCBI Taxonomy" id="13502"/>
    <lineage>
        <taxon>Eukaryota</taxon>
        <taxon>Fungi</taxon>
        <taxon>Dikarya</taxon>
        <taxon>Ascomycota</taxon>
        <taxon>Saccharomycotina</taxon>
        <taxon>Pichiomycetes</taxon>
        <taxon>Pichiales</taxon>
        <taxon>Pichiaceae</taxon>
        <taxon>Brettanomyces</taxon>
    </lineage>
</organism>
<dbReference type="GO" id="GO:0000228">
    <property type="term" value="C:nuclear chromosome"/>
    <property type="evidence" value="ECO:0007669"/>
    <property type="project" value="InterPro"/>
</dbReference>
<dbReference type="RefSeq" id="XP_038780320.1">
    <property type="nucleotide sequence ID" value="XM_038924392.1"/>
</dbReference>
<name>A0A875S9C8_EENNA</name>